<evidence type="ECO:0000313" key="3">
    <source>
        <dbReference type="Proteomes" id="UP000827092"/>
    </source>
</evidence>
<protein>
    <submittedName>
        <fullName evidence="2">Uncharacterized protein</fullName>
    </submittedName>
</protein>
<name>A0AAV6TWA8_9ARAC</name>
<reference evidence="2 3" key="1">
    <citation type="journal article" date="2022" name="Nat. Ecol. Evol.">
        <title>A masculinizing supergene underlies an exaggerated male reproductive morph in a spider.</title>
        <authorList>
            <person name="Hendrickx F."/>
            <person name="De Corte Z."/>
            <person name="Sonet G."/>
            <person name="Van Belleghem S.M."/>
            <person name="Kostlbacher S."/>
            <person name="Vangestel C."/>
        </authorList>
    </citation>
    <scope>NUCLEOTIDE SEQUENCE [LARGE SCALE GENOMIC DNA]</scope>
    <source>
        <strain evidence="2">W744_W776</strain>
    </source>
</reference>
<feature type="region of interest" description="Disordered" evidence="1">
    <location>
        <begin position="1"/>
        <end position="32"/>
    </location>
</feature>
<comment type="caution">
    <text evidence="2">The sequence shown here is derived from an EMBL/GenBank/DDBJ whole genome shotgun (WGS) entry which is preliminary data.</text>
</comment>
<feature type="compositionally biased region" description="Polar residues" evidence="1">
    <location>
        <begin position="20"/>
        <end position="29"/>
    </location>
</feature>
<evidence type="ECO:0000256" key="1">
    <source>
        <dbReference type="SAM" id="MobiDB-lite"/>
    </source>
</evidence>
<gene>
    <name evidence="2" type="ORF">JTE90_001009</name>
</gene>
<accession>A0AAV6TWA8</accession>
<organism evidence="2 3">
    <name type="scientific">Oedothorax gibbosus</name>
    <dbReference type="NCBI Taxonomy" id="931172"/>
    <lineage>
        <taxon>Eukaryota</taxon>
        <taxon>Metazoa</taxon>
        <taxon>Ecdysozoa</taxon>
        <taxon>Arthropoda</taxon>
        <taxon>Chelicerata</taxon>
        <taxon>Arachnida</taxon>
        <taxon>Araneae</taxon>
        <taxon>Araneomorphae</taxon>
        <taxon>Entelegynae</taxon>
        <taxon>Araneoidea</taxon>
        <taxon>Linyphiidae</taxon>
        <taxon>Erigoninae</taxon>
        <taxon>Oedothorax</taxon>
    </lineage>
</organism>
<sequence length="91" mass="9628">MTNDINSPAITGEGLEDPYRQTTPKQPTPTGFGFININRLTPLAGGSTPRTLVMTLFFVGGLGVDEVKVVLSNDAFPVGQGSGSQFYGLDH</sequence>
<dbReference type="AlphaFoldDB" id="A0AAV6TWA8"/>
<dbReference type="EMBL" id="JAFNEN010000941">
    <property type="protein sequence ID" value="KAG8175888.1"/>
    <property type="molecule type" value="Genomic_DNA"/>
</dbReference>
<proteinExistence type="predicted"/>
<keyword evidence="3" id="KW-1185">Reference proteome</keyword>
<evidence type="ECO:0000313" key="2">
    <source>
        <dbReference type="EMBL" id="KAG8175888.1"/>
    </source>
</evidence>
<dbReference type="Proteomes" id="UP000827092">
    <property type="component" value="Unassembled WGS sequence"/>
</dbReference>